<dbReference type="AlphaFoldDB" id="A0A0A9H3Y6"/>
<accession>A0A0A9H3Y6</accession>
<name>A0A0A9H3Y6_ARUDO</name>
<organism evidence="1">
    <name type="scientific">Arundo donax</name>
    <name type="common">Giant reed</name>
    <name type="synonym">Donax arundinaceus</name>
    <dbReference type="NCBI Taxonomy" id="35708"/>
    <lineage>
        <taxon>Eukaryota</taxon>
        <taxon>Viridiplantae</taxon>
        <taxon>Streptophyta</taxon>
        <taxon>Embryophyta</taxon>
        <taxon>Tracheophyta</taxon>
        <taxon>Spermatophyta</taxon>
        <taxon>Magnoliopsida</taxon>
        <taxon>Liliopsida</taxon>
        <taxon>Poales</taxon>
        <taxon>Poaceae</taxon>
        <taxon>PACMAD clade</taxon>
        <taxon>Arundinoideae</taxon>
        <taxon>Arundineae</taxon>
        <taxon>Arundo</taxon>
    </lineage>
</organism>
<protein>
    <submittedName>
        <fullName evidence="1">Uncharacterized protein</fullName>
    </submittedName>
</protein>
<dbReference type="EMBL" id="GBRH01166419">
    <property type="protein sequence ID" value="JAE31477.1"/>
    <property type="molecule type" value="Transcribed_RNA"/>
</dbReference>
<evidence type="ECO:0000313" key="1">
    <source>
        <dbReference type="EMBL" id="JAE31477.1"/>
    </source>
</evidence>
<reference evidence="1" key="1">
    <citation type="submission" date="2014-09" db="EMBL/GenBank/DDBJ databases">
        <authorList>
            <person name="Magalhaes I.L.F."/>
            <person name="Oliveira U."/>
            <person name="Santos F.R."/>
            <person name="Vidigal T.H.D.A."/>
            <person name="Brescovit A.D."/>
            <person name="Santos A.J."/>
        </authorList>
    </citation>
    <scope>NUCLEOTIDE SEQUENCE</scope>
    <source>
        <tissue evidence="1">Shoot tissue taken approximately 20 cm above the soil surface</tissue>
    </source>
</reference>
<proteinExistence type="predicted"/>
<reference evidence="1" key="2">
    <citation type="journal article" date="2015" name="Data Brief">
        <title>Shoot transcriptome of the giant reed, Arundo donax.</title>
        <authorList>
            <person name="Barrero R.A."/>
            <person name="Guerrero F.D."/>
            <person name="Moolhuijzen P."/>
            <person name="Goolsby J.A."/>
            <person name="Tidwell J."/>
            <person name="Bellgard S.E."/>
            <person name="Bellgard M.I."/>
        </authorList>
    </citation>
    <scope>NUCLEOTIDE SEQUENCE</scope>
    <source>
        <tissue evidence="1">Shoot tissue taken approximately 20 cm above the soil surface</tissue>
    </source>
</reference>
<sequence length="37" mass="4179">MISMRLLLYYHSVDGISHSVESQILVILISELNICTS</sequence>